<evidence type="ECO:0000313" key="1">
    <source>
        <dbReference type="EMBL" id="WOL07288.1"/>
    </source>
</evidence>
<proteinExistence type="predicted"/>
<evidence type="ECO:0000313" key="2">
    <source>
        <dbReference type="Proteomes" id="UP001327560"/>
    </source>
</evidence>
<dbReference type="AlphaFoldDB" id="A0AAQ3QFJ1"/>
<dbReference type="Proteomes" id="UP001327560">
    <property type="component" value="Chromosome 5"/>
</dbReference>
<keyword evidence="2" id="KW-1185">Reference proteome</keyword>
<sequence>MYAKLRNDHESVKRSTIKPANFFPRTEPNLFSISSMANMMDARDTIGQGRWNMRERGWKNNLKMIYRRKMDMIFAFIDDMQGGKKGKNLRR</sequence>
<accession>A0AAQ3QFJ1</accession>
<reference evidence="1 2" key="1">
    <citation type="submission" date="2023-10" db="EMBL/GenBank/DDBJ databases">
        <title>Chromosome-scale genome assembly provides insights into flower coloration mechanisms of Canna indica.</title>
        <authorList>
            <person name="Li C."/>
        </authorList>
    </citation>
    <scope>NUCLEOTIDE SEQUENCE [LARGE SCALE GENOMIC DNA]</scope>
    <source>
        <tissue evidence="1">Flower</tissue>
    </source>
</reference>
<name>A0AAQ3QFJ1_9LILI</name>
<protein>
    <submittedName>
        <fullName evidence="1">E3 ubiquitin-protein ligase</fullName>
    </submittedName>
</protein>
<dbReference type="EMBL" id="CP136894">
    <property type="protein sequence ID" value="WOL07288.1"/>
    <property type="molecule type" value="Genomic_DNA"/>
</dbReference>
<gene>
    <name evidence="1" type="ORF">Cni_G16028</name>
</gene>
<organism evidence="1 2">
    <name type="scientific">Canna indica</name>
    <name type="common">Indian-shot</name>
    <dbReference type="NCBI Taxonomy" id="4628"/>
    <lineage>
        <taxon>Eukaryota</taxon>
        <taxon>Viridiplantae</taxon>
        <taxon>Streptophyta</taxon>
        <taxon>Embryophyta</taxon>
        <taxon>Tracheophyta</taxon>
        <taxon>Spermatophyta</taxon>
        <taxon>Magnoliopsida</taxon>
        <taxon>Liliopsida</taxon>
        <taxon>Zingiberales</taxon>
        <taxon>Cannaceae</taxon>
        <taxon>Canna</taxon>
    </lineage>
</organism>